<gene>
    <name evidence="3" type="ORF">ABNN70_10775</name>
</gene>
<dbReference type="InterPro" id="IPR022742">
    <property type="entry name" value="Hydrolase_4"/>
</dbReference>
<dbReference type="Gene3D" id="3.40.50.1820">
    <property type="entry name" value="alpha/beta hydrolase"/>
    <property type="match status" value="1"/>
</dbReference>
<dbReference type="PANTHER" id="PTHR43798:SF31">
    <property type="entry name" value="AB HYDROLASE SUPERFAMILY PROTEIN YCLE"/>
    <property type="match status" value="1"/>
</dbReference>
<dbReference type="GO" id="GO:0016020">
    <property type="term" value="C:membrane"/>
    <property type="evidence" value="ECO:0007669"/>
    <property type="project" value="TreeGrafter"/>
</dbReference>
<dbReference type="GO" id="GO:0016787">
    <property type="term" value="F:hydrolase activity"/>
    <property type="evidence" value="ECO:0007669"/>
    <property type="project" value="UniProtKB-KW"/>
</dbReference>
<feature type="domain" description="Serine aminopeptidase S33" evidence="2">
    <location>
        <begin position="41"/>
        <end position="238"/>
    </location>
</feature>
<dbReference type="AlphaFoldDB" id="A0AAU8IDQ1"/>
<keyword evidence="1 3" id="KW-0378">Hydrolase</keyword>
<sequence>MPFVQADGIRIYYEKYGEGQPIVFVHPPLMGHVVFHYQKVLACDYQIILYDLRGHGRSSYRFSRGYDTVISENVRDLRLLITALHISDPVIVGYSNGGLIALAYACNYRDDVRALILSGGYPTVDSLLLSGEYQAGVLLMILKQKRLLSLLLAFSHQVKKSDREYLFHYAMKAEYQAVLDLYRAGRCFNAVDQLPSLQSLPLLVLYGTRDRFVSKHKKYFASLSCAEIVYIDHAFHQLPMRQYDVFNRLVDRFIKDRPGK</sequence>
<dbReference type="PANTHER" id="PTHR43798">
    <property type="entry name" value="MONOACYLGLYCEROL LIPASE"/>
    <property type="match status" value="1"/>
</dbReference>
<dbReference type="EMBL" id="CP159510">
    <property type="protein sequence ID" value="XCJ16171.1"/>
    <property type="molecule type" value="Genomic_DNA"/>
</dbReference>
<dbReference type="PRINTS" id="PR00111">
    <property type="entry name" value="ABHYDROLASE"/>
</dbReference>
<organism evidence="3">
    <name type="scientific">Sporolactobacillus sp. Y61</name>
    <dbReference type="NCBI Taxonomy" id="3160863"/>
    <lineage>
        <taxon>Bacteria</taxon>
        <taxon>Bacillati</taxon>
        <taxon>Bacillota</taxon>
        <taxon>Bacilli</taxon>
        <taxon>Bacillales</taxon>
        <taxon>Sporolactobacillaceae</taxon>
        <taxon>Sporolactobacillus</taxon>
    </lineage>
</organism>
<name>A0AAU8IDQ1_9BACL</name>
<dbReference type="SUPFAM" id="SSF53474">
    <property type="entry name" value="alpha/beta-Hydrolases"/>
    <property type="match status" value="1"/>
</dbReference>
<proteinExistence type="predicted"/>
<dbReference type="Pfam" id="PF12146">
    <property type="entry name" value="Hydrolase_4"/>
    <property type="match status" value="1"/>
</dbReference>
<evidence type="ECO:0000256" key="1">
    <source>
        <dbReference type="ARBA" id="ARBA00022801"/>
    </source>
</evidence>
<reference evidence="3" key="1">
    <citation type="submission" date="2024-06" db="EMBL/GenBank/DDBJ databases">
        <authorList>
            <person name="Fan A."/>
            <person name="Zhang F.Y."/>
            <person name="Zhang L."/>
        </authorList>
    </citation>
    <scope>NUCLEOTIDE SEQUENCE</scope>
    <source>
        <strain evidence="3">Y61</strain>
    </source>
</reference>
<dbReference type="InterPro" id="IPR029058">
    <property type="entry name" value="AB_hydrolase_fold"/>
</dbReference>
<evidence type="ECO:0000259" key="2">
    <source>
        <dbReference type="Pfam" id="PF12146"/>
    </source>
</evidence>
<evidence type="ECO:0000313" key="3">
    <source>
        <dbReference type="EMBL" id="XCJ16171.1"/>
    </source>
</evidence>
<dbReference type="InterPro" id="IPR050266">
    <property type="entry name" value="AB_hydrolase_sf"/>
</dbReference>
<accession>A0AAU8IDQ1</accession>
<dbReference type="InterPro" id="IPR000073">
    <property type="entry name" value="AB_hydrolase_1"/>
</dbReference>
<protein>
    <submittedName>
        <fullName evidence="3">Alpha/beta hydrolase</fullName>
    </submittedName>
</protein>
<dbReference type="RefSeq" id="WP_165364281.1">
    <property type="nucleotide sequence ID" value="NZ_CP159510.1"/>
</dbReference>